<feature type="region of interest" description="Disordered" evidence="1">
    <location>
        <begin position="92"/>
        <end position="137"/>
    </location>
</feature>
<feature type="compositionally biased region" description="Polar residues" evidence="1">
    <location>
        <begin position="92"/>
        <end position="105"/>
    </location>
</feature>
<protein>
    <submittedName>
        <fullName evidence="2">Uncharacterized protein</fullName>
    </submittedName>
</protein>
<evidence type="ECO:0000256" key="1">
    <source>
        <dbReference type="SAM" id="MobiDB-lite"/>
    </source>
</evidence>
<accession>A0A977L057</accession>
<organism evidence="2">
    <name type="scientific">Woronichinia naegeliana WA131</name>
    <dbReference type="NCBI Taxonomy" id="2824559"/>
    <lineage>
        <taxon>Bacteria</taxon>
        <taxon>Bacillati</taxon>
        <taxon>Cyanobacteriota</taxon>
        <taxon>Cyanophyceae</taxon>
        <taxon>Synechococcales</taxon>
        <taxon>Coelosphaeriaceae</taxon>
        <taxon>Woronichinia</taxon>
    </lineage>
</organism>
<dbReference type="KEGG" id="wna:KA717_11065"/>
<dbReference type="EMBL" id="CP073041">
    <property type="protein sequence ID" value="UXE63149.1"/>
    <property type="molecule type" value="Genomic_DNA"/>
</dbReference>
<proteinExistence type="predicted"/>
<name>A0A977L057_9CYAN</name>
<evidence type="ECO:0000313" key="2">
    <source>
        <dbReference type="EMBL" id="UXE63149.1"/>
    </source>
</evidence>
<feature type="compositionally biased region" description="Low complexity" evidence="1">
    <location>
        <begin position="118"/>
        <end position="128"/>
    </location>
</feature>
<sequence length="137" mass="14552">MKNITTLNTLANHKLPLALLFLIALSSVGSGFLTFKLGEEAIKGVAQPEVNPTQKLIDKPAVKAGESRPQVAFQPLNISKVTKEVKAYIASQQKTTKANVKDSAQSKNAKAKTEKTKSSTATAQSPSTEGQSSAKKN</sequence>
<dbReference type="AlphaFoldDB" id="A0A977L057"/>
<dbReference type="Proteomes" id="UP001065613">
    <property type="component" value="Chromosome"/>
</dbReference>
<reference evidence="2" key="1">
    <citation type="submission" date="2021-04" db="EMBL/GenBank/DDBJ databases">
        <title>Genome sequence of Woronichinia naegeliana from Washington state freshwater lake bloom.</title>
        <authorList>
            <person name="Dreher T.W."/>
        </authorList>
    </citation>
    <scope>NUCLEOTIDE SEQUENCE</scope>
    <source>
        <strain evidence="2">WA131</strain>
    </source>
</reference>
<gene>
    <name evidence="2" type="ORF">KA717_11065</name>
</gene>